<keyword evidence="2" id="KW-0472">Membrane</keyword>
<gene>
    <name evidence="3" type="ORF">FHX73_11172</name>
</gene>
<sequence length="145" mass="14895">MLTGAVCYALTAAGLVLAGLHGWRRRWRTATRWAGVALLPAGLYLTGLIPVGTTIGRALGNWAARLVLDPGVWTGIALLGLAALLLAITGVGRKPKAGGGEQQSAPAAPAAQSRPAVAPSRPARGAAEDLGDFSDIEEILRKRGI</sequence>
<dbReference type="EMBL" id="VIWT01000001">
    <property type="protein sequence ID" value="TWF96405.1"/>
    <property type="molecule type" value="Genomic_DNA"/>
</dbReference>
<feature type="transmembrane region" description="Helical" evidence="2">
    <location>
        <begin position="71"/>
        <end position="92"/>
    </location>
</feature>
<dbReference type="RefSeq" id="WP_145902771.1">
    <property type="nucleotide sequence ID" value="NZ_BAAAMZ010000041.1"/>
</dbReference>
<accession>A0A561UAM5</accession>
<dbReference type="AlphaFoldDB" id="A0A561UAM5"/>
<protein>
    <recommendedName>
        <fullName evidence="5">Cellulose synthase</fullName>
    </recommendedName>
</protein>
<proteinExistence type="predicted"/>
<reference evidence="3 4" key="1">
    <citation type="submission" date="2019-06" db="EMBL/GenBank/DDBJ databases">
        <title>Sequencing the genomes of 1000 actinobacteria strains.</title>
        <authorList>
            <person name="Klenk H.-P."/>
        </authorList>
    </citation>
    <scope>NUCLEOTIDE SEQUENCE [LARGE SCALE GENOMIC DNA]</scope>
    <source>
        <strain evidence="3 4">DSM 44826</strain>
    </source>
</reference>
<organism evidence="3 4">
    <name type="scientific">Kitasatospora viridis</name>
    <dbReference type="NCBI Taxonomy" id="281105"/>
    <lineage>
        <taxon>Bacteria</taxon>
        <taxon>Bacillati</taxon>
        <taxon>Actinomycetota</taxon>
        <taxon>Actinomycetes</taxon>
        <taxon>Kitasatosporales</taxon>
        <taxon>Streptomycetaceae</taxon>
        <taxon>Kitasatospora</taxon>
    </lineage>
</organism>
<evidence type="ECO:0008006" key="5">
    <source>
        <dbReference type="Google" id="ProtNLM"/>
    </source>
</evidence>
<feature type="transmembrane region" description="Helical" evidence="2">
    <location>
        <begin position="35"/>
        <end position="59"/>
    </location>
</feature>
<evidence type="ECO:0000313" key="3">
    <source>
        <dbReference type="EMBL" id="TWF96405.1"/>
    </source>
</evidence>
<name>A0A561UAM5_9ACTN</name>
<evidence type="ECO:0000256" key="1">
    <source>
        <dbReference type="SAM" id="MobiDB-lite"/>
    </source>
</evidence>
<keyword evidence="2" id="KW-0812">Transmembrane</keyword>
<evidence type="ECO:0000313" key="4">
    <source>
        <dbReference type="Proteomes" id="UP000317940"/>
    </source>
</evidence>
<dbReference type="OrthoDB" id="3874288at2"/>
<dbReference type="Proteomes" id="UP000317940">
    <property type="component" value="Unassembled WGS sequence"/>
</dbReference>
<feature type="compositionally biased region" description="Low complexity" evidence="1">
    <location>
        <begin position="102"/>
        <end position="125"/>
    </location>
</feature>
<evidence type="ECO:0000256" key="2">
    <source>
        <dbReference type="SAM" id="Phobius"/>
    </source>
</evidence>
<keyword evidence="4" id="KW-1185">Reference proteome</keyword>
<comment type="caution">
    <text evidence="3">The sequence shown here is derived from an EMBL/GenBank/DDBJ whole genome shotgun (WGS) entry which is preliminary data.</text>
</comment>
<feature type="region of interest" description="Disordered" evidence="1">
    <location>
        <begin position="95"/>
        <end position="130"/>
    </location>
</feature>
<feature type="transmembrane region" description="Helical" evidence="2">
    <location>
        <begin position="6"/>
        <end position="23"/>
    </location>
</feature>
<keyword evidence="2" id="KW-1133">Transmembrane helix</keyword>